<gene>
    <name evidence="2" type="ORF">CEXT_30691</name>
</gene>
<dbReference type="AlphaFoldDB" id="A0AAV4R5K7"/>
<keyword evidence="1" id="KW-0812">Transmembrane</keyword>
<sequence>MSTEQWAGATVVLQALCISIGNWRIVKNFWLYFSRKMRYCIMLSPHSSKYGPIKKSFTKPAPYFNKKNRPEKACGRVASGLVVIYIWELCKLKTPLSV</sequence>
<feature type="transmembrane region" description="Helical" evidence="1">
    <location>
        <begin position="6"/>
        <end position="26"/>
    </location>
</feature>
<dbReference type="Proteomes" id="UP001054945">
    <property type="component" value="Unassembled WGS sequence"/>
</dbReference>
<reference evidence="2 3" key="1">
    <citation type="submission" date="2021-06" db="EMBL/GenBank/DDBJ databases">
        <title>Caerostris extrusa draft genome.</title>
        <authorList>
            <person name="Kono N."/>
            <person name="Arakawa K."/>
        </authorList>
    </citation>
    <scope>NUCLEOTIDE SEQUENCE [LARGE SCALE GENOMIC DNA]</scope>
</reference>
<proteinExistence type="predicted"/>
<evidence type="ECO:0000313" key="3">
    <source>
        <dbReference type="Proteomes" id="UP001054945"/>
    </source>
</evidence>
<comment type="caution">
    <text evidence="2">The sequence shown here is derived from an EMBL/GenBank/DDBJ whole genome shotgun (WGS) entry which is preliminary data.</text>
</comment>
<keyword evidence="1" id="KW-1133">Transmembrane helix</keyword>
<name>A0AAV4R5K7_CAEEX</name>
<protein>
    <submittedName>
        <fullName evidence="2">Uncharacterized protein</fullName>
    </submittedName>
</protein>
<evidence type="ECO:0000313" key="2">
    <source>
        <dbReference type="EMBL" id="GIY16924.1"/>
    </source>
</evidence>
<evidence type="ECO:0000256" key="1">
    <source>
        <dbReference type="SAM" id="Phobius"/>
    </source>
</evidence>
<keyword evidence="1" id="KW-0472">Membrane</keyword>
<accession>A0AAV4R5K7</accession>
<organism evidence="2 3">
    <name type="scientific">Caerostris extrusa</name>
    <name type="common">Bark spider</name>
    <name type="synonym">Caerostris bankana</name>
    <dbReference type="NCBI Taxonomy" id="172846"/>
    <lineage>
        <taxon>Eukaryota</taxon>
        <taxon>Metazoa</taxon>
        <taxon>Ecdysozoa</taxon>
        <taxon>Arthropoda</taxon>
        <taxon>Chelicerata</taxon>
        <taxon>Arachnida</taxon>
        <taxon>Araneae</taxon>
        <taxon>Araneomorphae</taxon>
        <taxon>Entelegynae</taxon>
        <taxon>Araneoidea</taxon>
        <taxon>Araneidae</taxon>
        <taxon>Caerostris</taxon>
    </lineage>
</organism>
<keyword evidence="3" id="KW-1185">Reference proteome</keyword>
<dbReference type="EMBL" id="BPLR01007441">
    <property type="protein sequence ID" value="GIY16924.1"/>
    <property type="molecule type" value="Genomic_DNA"/>
</dbReference>